<comment type="catalytic activity">
    <reaction evidence="11">
        <text>RNA(n) + UTP = RNA(n)-3'-uridine ribonucleotide + diphosphate</text>
        <dbReference type="Rhea" id="RHEA:14785"/>
        <dbReference type="Rhea" id="RHEA-COMP:14527"/>
        <dbReference type="Rhea" id="RHEA-COMP:17348"/>
        <dbReference type="ChEBI" id="CHEBI:33019"/>
        <dbReference type="ChEBI" id="CHEBI:46398"/>
        <dbReference type="ChEBI" id="CHEBI:140395"/>
        <dbReference type="ChEBI" id="CHEBI:173116"/>
        <dbReference type="EC" id="2.7.7.52"/>
    </reaction>
</comment>
<dbReference type="PANTHER" id="PTHR12271:SF127">
    <property type="entry name" value="SPECKLE TARGETED PIP5K1A-REGULATED POLY(A) POLYMERASE"/>
    <property type="match status" value="1"/>
</dbReference>
<evidence type="ECO:0000256" key="7">
    <source>
        <dbReference type="ARBA" id="ARBA00022723"/>
    </source>
</evidence>
<sequence length="865" mass="96350">MALKCDVCNVPIPSDDCMGTHVKGRRHVQLALLQAKQRDQAEKSLYVRGFHKKTKESDLKNYFLGFGPVNKVFIENKKGNYAIIEFHQKQSATKALEQKPHHIGQYTIEVKPRRFNPPKARNNETSKAREAAVVDPSIQAAQASSKALLMEKLQKCSDVAGQMECLKSELELTEGDVQLRCLICDMLQTIFVEFFPGCEVHQFGSSVNGFGVIGCDMDIFIDLNLDKNISQPGTSRSGQMPYVGDIKLLRGKNGLLSRDELKRLPQSDLIRLVSRILQQCAQGCKNIITVTNARCPVVKFDHEPSGLQCDITINNRIGLQNTKLLQEYCKIFPLLRVLIFTVRYYFKLKELSRSEKMGPQLSNYALCMLVLFYLQTQHNLPTVETLQKQAGIEEHCVIDDWECGFSTSIEPVTCTQPIDSLLAGLFEFYINFDFNSLVICPLTGKTKLIADFFDKDKLPDKLKNFKVMPMCVQDPFVLNHNIAATINDKTRTKIIAELSVAHRKCQSEIFSKPQVDDSWGLTYLLSGELPPGGVSATTAMSIQLPLATQAVQVVGSSLSLNPATFPINLPGCNVMNEFTKALLLDPNGKHVWCQRVCRFVHKVMENVLGFTCIVKSQHGLEEGQLGPNVNTLLNPAGGSVCKEGDSDKTTKRLSPDSDISNNSKKSKLDNSCTVDAEVSDMNNTGDRAANNQNGICGNIGNSDQISPSCPTVIKVASSNTELLQAMFNTSESGQKKVDTIAEEQSKDSEDSKTLNDSIDNTKEISLTCTNSFGVWENRKKVRQKILREKQIDDSLELEKLITQYIMKDSARKCTIPVEFTICLKSNVGSTNSCVNVEIKDTKGHTSSFLGFIKPYLIRIINRYLD</sequence>
<keyword evidence="7" id="KW-0479">Metal-binding</keyword>
<dbReference type="InterPro" id="IPR043519">
    <property type="entry name" value="NT_sf"/>
</dbReference>
<evidence type="ECO:0000256" key="2">
    <source>
        <dbReference type="ARBA" id="ARBA00001946"/>
    </source>
</evidence>
<evidence type="ECO:0000256" key="12">
    <source>
        <dbReference type="SAM" id="MobiDB-lite"/>
    </source>
</evidence>
<dbReference type="EMBL" id="CAIIXF020000001">
    <property type="protein sequence ID" value="CAH1773397.1"/>
    <property type="molecule type" value="Genomic_DNA"/>
</dbReference>
<evidence type="ECO:0000313" key="14">
    <source>
        <dbReference type="Proteomes" id="UP000749559"/>
    </source>
</evidence>
<reference evidence="13" key="1">
    <citation type="submission" date="2022-03" db="EMBL/GenBank/DDBJ databases">
        <authorList>
            <person name="Martin C."/>
        </authorList>
    </citation>
    <scope>NUCLEOTIDE SEQUENCE</scope>
</reference>
<evidence type="ECO:0000256" key="1">
    <source>
        <dbReference type="ARBA" id="ARBA00001936"/>
    </source>
</evidence>
<dbReference type="InterPro" id="IPR012677">
    <property type="entry name" value="Nucleotide-bd_a/b_plait_sf"/>
</dbReference>
<evidence type="ECO:0000256" key="4">
    <source>
        <dbReference type="ARBA" id="ARBA00021679"/>
    </source>
</evidence>
<evidence type="ECO:0000256" key="9">
    <source>
        <dbReference type="ARBA" id="ARBA00030790"/>
    </source>
</evidence>
<dbReference type="Pfam" id="PF22600">
    <property type="entry name" value="MTPAP-like_central"/>
    <property type="match status" value="1"/>
</dbReference>
<evidence type="ECO:0000313" key="13">
    <source>
        <dbReference type="EMBL" id="CAH1773397.1"/>
    </source>
</evidence>
<dbReference type="SUPFAM" id="SSF81301">
    <property type="entry name" value="Nucleotidyltransferase"/>
    <property type="match status" value="1"/>
</dbReference>
<proteinExistence type="predicted"/>
<dbReference type="SUPFAM" id="SSF54928">
    <property type="entry name" value="RNA-binding domain, RBD"/>
    <property type="match status" value="1"/>
</dbReference>
<dbReference type="InterPro" id="IPR035979">
    <property type="entry name" value="RBD_domain_sf"/>
</dbReference>
<keyword evidence="6" id="KW-0548">Nucleotidyltransferase</keyword>
<dbReference type="GO" id="GO:0046872">
    <property type="term" value="F:metal ion binding"/>
    <property type="evidence" value="ECO:0007669"/>
    <property type="project" value="UniProtKB-KW"/>
</dbReference>
<dbReference type="Proteomes" id="UP000749559">
    <property type="component" value="Unassembled WGS sequence"/>
</dbReference>
<evidence type="ECO:0000256" key="5">
    <source>
        <dbReference type="ARBA" id="ARBA00022679"/>
    </source>
</evidence>
<gene>
    <name evidence="13" type="ORF">OFUS_LOCUS1000</name>
</gene>
<accession>A0A8J1U861</accession>
<comment type="cofactor">
    <cofactor evidence="1">
        <name>Mn(2+)</name>
        <dbReference type="ChEBI" id="CHEBI:29035"/>
    </cofactor>
</comment>
<dbReference type="Gene3D" id="1.10.1410.10">
    <property type="match status" value="1"/>
</dbReference>
<dbReference type="AlphaFoldDB" id="A0A8J1U861"/>
<organism evidence="13 14">
    <name type="scientific">Owenia fusiformis</name>
    <name type="common">Polychaete worm</name>
    <dbReference type="NCBI Taxonomy" id="6347"/>
    <lineage>
        <taxon>Eukaryota</taxon>
        <taxon>Metazoa</taxon>
        <taxon>Spiralia</taxon>
        <taxon>Lophotrochozoa</taxon>
        <taxon>Annelida</taxon>
        <taxon>Polychaeta</taxon>
        <taxon>Sedentaria</taxon>
        <taxon>Canalipalpata</taxon>
        <taxon>Sabellida</taxon>
        <taxon>Oweniida</taxon>
        <taxon>Oweniidae</taxon>
        <taxon>Owenia</taxon>
    </lineage>
</organism>
<dbReference type="OrthoDB" id="2274644at2759"/>
<feature type="region of interest" description="Disordered" evidence="12">
    <location>
        <begin position="733"/>
        <end position="756"/>
    </location>
</feature>
<keyword evidence="5" id="KW-0808">Transferase</keyword>
<dbReference type="SMART" id="SM00360">
    <property type="entry name" value="RRM"/>
    <property type="match status" value="1"/>
</dbReference>
<dbReference type="Pfam" id="PF03828">
    <property type="entry name" value="PAP_assoc"/>
    <property type="match status" value="1"/>
</dbReference>
<keyword evidence="8" id="KW-0460">Magnesium</keyword>
<evidence type="ECO:0000256" key="3">
    <source>
        <dbReference type="ARBA" id="ARBA00012472"/>
    </source>
</evidence>
<dbReference type="InterPro" id="IPR002058">
    <property type="entry name" value="PAP_assoc"/>
</dbReference>
<name>A0A8J1U861_OWEFU</name>
<feature type="compositionally biased region" description="Basic and acidic residues" evidence="12">
    <location>
        <begin position="733"/>
        <end position="753"/>
    </location>
</feature>
<feature type="region of interest" description="Disordered" evidence="12">
    <location>
        <begin position="636"/>
        <end position="671"/>
    </location>
</feature>
<evidence type="ECO:0000256" key="11">
    <source>
        <dbReference type="ARBA" id="ARBA00049105"/>
    </source>
</evidence>
<comment type="cofactor">
    <cofactor evidence="2">
        <name>Mg(2+)</name>
        <dbReference type="ChEBI" id="CHEBI:18420"/>
    </cofactor>
</comment>
<dbReference type="PROSITE" id="PS50102">
    <property type="entry name" value="RRM"/>
    <property type="match status" value="1"/>
</dbReference>
<evidence type="ECO:0000256" key="8">
    <source>
        <dbReference type="ARBA" id="ARBA00022842"/>
    </source>
</evidence>
<dbReference type="Gene3D" id="3.30.460.10">
    <property type="entry name" value="Beta Polymerase, domain 2"/>
    <property type="match status" value="1"/>
</dbReference>
<comment type="caution">
    <text evidence="13">The sequence shown here is derived from an EMBL/GenBank/DDBJ whole genome shotgun (WGS) entry which is preliminary data.</text>
</comment>
<dbReference type="SUPFAM" id="SSF81631">
    <property type="entry name" value="PAP/OAS1 substrate-binding domain"/>
    <property type="match status" value="1"/>
</dbReference>
<dbReference type="GO" id="GO:0003723">
    <property type="term" value="F:RNA binding"/>
    <property type="evidence" value="ECO:0007669"/>
    <property type="project" value="UniProtKB-UniRule"/>
</dbReference>
<dbReference type="Pfam" id="PF00076">
    <property type="entry name" value="RRM_1"/>
    <property type="match status" value="1"/>
</dbReference>
<dbReference type="PANTHER" id="PTHR12271">
    <property type="entry name" value="POLY A POLYMERASE CID PAP -RELATED"/>
    <property type="match status" value="1"/>
</dbReference>
<dbReference type="GO" id="GO:1990817">
    <property type="term" value="F:poly(A) RNA polymerase activity"/>
    <property type="evidence" value="ECO:0007669"/>
    <property type="project" value="TreeGrafter"/>
</dbReference>
<dbReference type="CDD" id="cd05402">
    <property type="entry name" value="NT_PAP_TUTase"/>
    <property type="match status" value="1"/>
</dbReference>
<protein>
    <recommendedName>
        <fullName evidence="4">Speckle targeted PIP5K1A-regulated poly(A) polymerase</fullName>
        <ecNumber evidence="3">2.7.7.52</ecNumber>
    </recommendedName>
    <alternativeName>
        <fullName evidence="9">RNA-binding motif protein 21</fullName>
    </alternativeName>
    <alternativeName>
        <fullName evidence="10">U6 snRNA-specific terminal uridylyltransferase 1</fullName>
    </alternativeName>
</protein>
<evidence type="ECO:0000256" key="10">
    <source>
        <dbReference type="ARBA" id="ARBA00033036"/>
    </source>
</evidence>
<keyword evidence="14" id="KW-1185">Reference proteome</keyword>
<dbReference type="Gene3D" id="3.30.70.330">
    <property type="match status" value="1"/>
</dbReference>
<dbReference type="GO" id="GO:0031123">
    <property type="term" value="P:RNA 3'-end processing"/>
    <property type="evidence" value="ECO:0007669"/>
    <property type="project" value="TreeGrafter"/>
</dbReference>
<dbReference type="GO" id="GO:0050265">
    <property type="term" value="F:RNA uridylyltransferase activity"/>
    <property type="evidence" value="ECO:0007669"/>
    <property type="project" value="UniProtKB-EC"/>
</dbReference>
<feature type="compositionally biased region" description="Basic and acidic residues" evidence="12">
    <location>
        <begin position="642"/>
        <end position="655"/>
    </location>
</feature>
<dbReference type="EC" id="2.7.7.52" evidence="3"/>
<evidence type="ECO:0000256" key="6">
    <source>
        <dbReference type="ARBA" id="ARBA00022695"/>
    </source>
</evidence>
<dbReference type="InterPro" id="IPR054708">
    <property type="entry name" value="MTPAP-like_central"/>
</dbReference>
<dbReference type="InterPro" id="IPR000504">
    <property type="entry name" value="RRM_dom"/>
</dbReference>